<feature type="transmembrane region" description="Helical" evidence="2">
    <location>
        <begin position="6"/>
        <end position="28"/>
    </location>
</feature>
<keyword evidence="2" id="KW-0472">Membrane</keyword>
<feature type="region of interest" description="Disordered" evidence="1">
    <location>
        <begin position="147"/>
        <end position="166"/>
    </location>
</feature>
<evidence type="ECO:0000313" key="4">
    <source>
        <dbReference type="Proteomes" id="UP000596742"/>
    </source>
</evidence>
<sequence length="283" mass="31602">MSIIAVVSSVAVVAIVAIVISIIVCCLVKTRYSTSVGREQTTHIHKEASEMENGIKSEDLKNSEKVDDQEKSGNKYVKDPTTGTKRENCIDNDAYDYAEERIVNINAYKEKESRNDEDDSDGYEGYMEINGAASAEQNETDFSAKQTLASDCHKHDNSSQKNSLDLQKNENDIKNQALSIESNHVDDSKETESGDCYYVNQSPLNNFNDYENTKFNVITTEKVVAGHSNCVNVKSVNDMTAVNTNTINVHHAENVCVQNTTHVHFLDDKDSKSKKVDKKAKTW</sequence>
<gene>
    <name evidence="3" type="ORF">MGAL_10B049579</name>
</gene>
<comment type="caution">
    <text evidence="3">The sequence shown here is derived from an EMBL/GenBank/DDBJ whole genome shotgun (WGS) entry which is preliminary data.</text>
</comment>
<dbReference type="OrthoDB" id="10555046at2759"/>
<evidence type="ECO:0000256" key="1">
    <source>
        <dbReference type="SAM" id="MobiDB-lite"/>
    </source>
</evidence>
<accession>A0A8B6BY61</accession>
<proteinExistence type="predicted"/>
<protein>
    <submittedName>
        <fullName evidence="3">Uncharacterized protein</fullName>
    </submittedName>
</protein>
<dbReference type="Proteomes" id="UP000596742">
    <property type="component" value="Unassembled WGS sequence"/>
</dbReference>
<dbReference type="EMBL" id="UYJE01000925">
    <property type="protein sequence ID" value="VDH97614.1"/>
    <property type="molecule type" value="Genomic_DNA"/>
</dbReference>
<feature type="region of interest" description="Disordered" evidence="1">
    <location>
        <begin position="43"/>
        <end position="84"/>
    </location>
</feature>
<name>A0A8B6BY61_MYTGA</name>
<organism evidence="3 4">
    <name type="scientific">Mytilus galloprovincialis</name>
    <name type="common">Mediterranean mussel</name>
    <dbReference type="NCBI Taxonomy" id="29158"/>
    <lineage>
        <taxon>Eukaryota</taxon>
        <taxon>Metazoa</taxon>
        <taxon>Spiralia</taxon>
        <taxon>Lophotrochozoa</taxon>
        <taxon>Mollusca</taxon>
        <taxon>Bivalvia</taxon>
        <taxon>Autobranchia</taxon>
        <taxon>Pteriomorphia</taxon>
        <taxon>Mytilida</taxon>
        <taxon>Mytiloidea</taxon>
        <taxon>Mytilidae</taxon>
        <taxon>Mytilinae</taxon>
        <taxon>Mytilus</taxon>
    </lineage>
</organism>
<keyword evidence="2" id="KW-1133">Transmembrane helix</keyword>
<reference evidence="3" key="1">
    <citation type="submission" date="2018-11" db="EMBL/GenBank/DDBJ databases">
        <authorList>
            <person name="Alioto T."/>
            <person name="Alioto T."/>
        </authorList>
    </citation>
    <scope>NUCLEOTIDE SEQUENCE</scope>
</reference>
<keyword evidence="4" id="KW-1185">Reference proteome</keyword>
<dbReference type="AlphaFoldDB" id="A0A8B6BY61"/>
<evidence type="ECO:0000256" key="2">
    <source>
        <dbReference type="SAM" id="Phobius"/>
    </source>
</evidence>
<evidence type="ECO:0000313" key="3">
    <source>
        <dbReference type="EMBL" id="VDH97614.1"/>
    </source>
</evidence>
<keyword evidence="2" id="KW-0812">Transmembrane</keyword>